<proteinExistence type="predicted"/>
<evidence type="ECO:0000313" key="1">
    <source>
        <dbReference type="EMBL" id="MEF7615548.1"/>
    </source>
</evidence>
<dbReference type="SMART" id="SM00855">
    <property type="entry name" value="PGAM"/>
    <property type="match status" value="1"/>
</dbReference>
<dbReference type="GO" id="GO:0005737">
    <property type="term" value="C:cytoplasm"/>
    <property type="evidence" value="ECO:0007669"/>
    <property type="project" value="TreeGrafter"/>
</dbReference>
<dbReference type="Proteomes" id="UP001336250">
    <property type="component" value="Unassembled WGS sequence"/>
</dbReference>
<organism evidence="1 2">
    <name type="scientific">Aquincola agrisoli</name>
    <dbReference type="NCBI Taxonomy" id="3119538"/>
    <lineage>
        <taxon>Bacteria</taxon>
        <taxon>Pseudomonadati</taxon>
        <taxon>Pseudomonadota</taxon>
        <taxon>Betaproteobacteria</taxon>
        <taxon>Burkholderiales</taxon>
        <taxon>Sphaerotilaceae</taxon>
        <taxon>Aquincola</taxon>
    </lineage>
</organism>
<gene>
    <name evidence="1" type="ORF">V4F39_16660</name>
</gene>
<dbReference type="GO" id="GO:0016791">
    <property type="term" value="F:phosphatase activity"/>
    <property type="evidence" value="ECO:0007669"/>
    <property type="project" value="TreeGrafter"/>
</dbReference>
<comment type="caution">
    <text evidence="1">The sequence shown here is derived from an EMBL/GenBank/DDBJ whole genome shotgun (WGS) entry which is preliminary data.</text>
</comment>
<evidence type="ECO:0000313" key="2">
    <source>
        <dbReference type="Proteomes" id="UP001336250"/>
    </source>
</evidence>
<name>A0AAW9QGP1_9BURK</name>
<reference evidence="1 2" key="1">
    <citation type="submission" date="2024-02" db="EMBL/GenBank/DDBJ databases">
        <title>Genome sequence of Aquincola sp. MAHUQ-54.</title>
        <authorList>
            <person name="Huq M.A."/>
        </authorList>
    </citation>
    <scope>NUCLEOTIDE SEQUENCE [LARGE SCALE GENOMIC DNA]</scope>
    <source>
        <strain evidence="1 2">MAHUQ-54</strain>
    </source>
</reference>
<protein>
    <submittedName>
        <fullName evidence="1">Histidine phosphatase family protein</fullName>
    </submittedName>
</protein>
<dbReference type="Pfam" id="PF00300">
    <property type="entry name" value="His_Phos_1"/>
    <property type="match status" value="1"/>
</dbReference>
<dbReference type="PANTHER" id="PTHR48100">
    <property type="entry name" value="BROAD-SPECIFICITY PHOSPHATASE YOR283W-RELATED"/>
    <property type="match status" value="1"/>
</dbReference>
<dbReference type="SUPFAM" id="SSF53254">
    <property type="entry name" value="Phosphoglycerate mutase-like"/>
    <property type="match status" value="1"/>
</dbReference>
<dbReference type="PANTHER" id="PTHR48100:SF1">
    <property type="entry name" value="HISTIDINE PHOSPHATASE FAMILY PROTEIN-RELATED"/>
    <property type="match status" value="1"/>
</dbReference>
<dbReference type="InterPro" id="IPR050275">
    <property type="entry name" value="PGM_Phosphatase"/>
</dbReference>
<accession>A0AAW9QGP1</accession>
<dbReference type="AlphaFoldDB" id="A0AAW9QGP1"/>
<dbReference type="Gene3D" id="3.40.50.1240">
    <property type="entry name" value="Phosphoglycerate mutase-like"/>
    <property type="match status" value="1"/>
</dbReference>
<sequence length="203" mass="22057">MSSVAHDDPGGAGAACAAASLWLWRHPRPEDAVGRCIGRTDLAIDARRAKRLAHRIERIARRERLPREVWTSPLRRCADVGRALARRGYAHRIDERLLELDFGAWDGLPWSAIGPEAFAPWDADFLHHGPGGGETVAALRARVASFAAEVAGRPVIVVAHAGWVNALRLAAHPAPTPADWPRPVPYGAGLVIPNPCRSRPCPR</sequence>
<dbReference type="InterPro" id="IPR013078">
    <property type="entry name" value="His_Pase_superF_clade-1"/>
</dbReference>
<dbReference type="RefSeq" id="WP_332290833.1">
    <property type="nucleotide sequence ID" value="NZ_JAZIBG010000036.1"/>
</dbReference>
<dbReference type="EMBL" id="JAZIBG010000036">
    <property type="protein sequence ID" value="MEF7615548.1"/>
    <property type="molecule type" value="Genomic_DNA"/>
</dbReference>
<keyword evidence="2" id="KW-1185">Reference proteome</keyword>
<dbReference type="InterPro" id="IPR029033">
    <property type="entry name" value="His_PPase_superfam"/>
</dbReference>